<comment type="caution">
    <text evidence="4">The sequence shown here is derived from an EMBL/GenBank/DDBJ whole genome shotgun (WGS) entry which is preliminary data.</text>
</comment>
<dbReference type="InterPro" id="IPR005552">
    <property type="entry name" value="Scramblase"/>
</dbReference>
<dbReference type="Gene3D" id="1.10.10.10">
    <property type="entry name" value="Winged helix-like DNA-binding domain superfamily/Winged helix DNA-binding domain"/>
    <property type="match status" value="1"/>
</dbReference>
<sequence>LKEFEKGLSEHHLALGPDGMTVLSRAITEHNIVAISHLYSNISLSRLGGILDETPAQVEILASNMIAEERLKARIDQLSQYMLFDEFDSDAKSVSGWARNAHPGHLMFDRIRRRAFACCAQGTPLYFDAHSLVVRRAWWSPADTASLMAGYMATVIGSPIAQASVVDGMQMMAGLKRVQVRELRQMLEAITGFDQRNKYIVKDEAGRELFYAVEESNACERNCYPPDCAPWDLHIYVLGPKGLQGDLIHWLTVHRPCTCTCFCANRPVAYVTETSTDQLLGTLHDPYACCDLTFKIKDAAGNDVITGVGGCCQWGMCCPLPCGPCQHIGLQLSDSMNNSEVGKVDKYWMWGDCCPICFKEQDNYWITFGEVENPRWKALLLALGIFMDFRYFTQRNQA</sequence>
<dbReference type="PANTHER" id="PTHR23248">
    <property type="entry name" value="PHOSPHOLIPID SCRAMBLASE-RELATED"/>
    <property type="match status" value="1"/>
</dbReference>
<protein>
    <recommendedName>
        <fullName evidence="2">Phospholipid scramblase</fullName>
    </recommendedName>
</protein>
<accession>A0A7J6Q744</accession>
<dbReference type="GO" id="GO:0017128">
    <property type="term" value="F:phospholipid scramblase activity"/>
    <property type="evidence" value="ECO:0007669"/>
    <property type="project" value="InterPro"/>
</dbReference>
<dbReference type="Pfam" id="PF01399">
    <property type="entry name" value="PCI"/>
    <property type="match status" value="1"/>
</dbReference>
<dbReference type="InterPro" id="IPR000717">
    <property type="entry name" value="PCI_dom"/>
</dbReference>
<dbReference type="SUPFAM" id="SSF46785">
    <property type="entry name" value="Winged helix' DNA-binding domain"/>
    <property type="match status" value="1"/>
</dbReference>
<evidence type="ECO:0000256" key="2">
    <source>
        <dbReference type="RuleBase" id="RU363116"/>
    </source>
</evidence>
<evidence type="ECO:0000256" key="1">
    <source>
        <dbReference type="ARBA" id="ARBA00005350"/>
    </source>
</evidence>
<dbReference type="SMART" id="SM00088">
    <property type="entry name" value="PINT"/>
    <property type="match status" value="1"/>
</dbReference>
<reference evidence="6 7" key="1">
    <citation type="submission" date="2020-04" db="EMBL/GenBank/DDBJ databases">
        <title>Perkinsus olseni comparative genomics.</title>
        <authorList>
            <person name="Bogema D.R."/>
        </authorList>
    </citation>
    <scope>NUCLEOTIDE SEQUENCE [LARGE SCALE GENOMIC DNA]</scope>
    <source>
        <strain evidence="4">ATCC PRA-205</strain>
        <strain evidence="5 6">ATCC PRA-207</strain>
    </source>
</reference>
<name>A0A7J6Q744_PEROL</name>
<dbReference type="InterPro" id="IPR036388">
    <property type="entry name" value="WH-like_DNA-bd_sf"/>
</dbReference>
<evidence type="ECO:0000259" key="3">
    <source>
        <dbReference type="PROSITE" id="PS50250"/>
    </source>
</evidence>
<evidence type="ECO:0000313" key="7">
    <source>
        <dbReference type="Proteomes" id="UP000574390"/>
    </source>
</evidence>
<dbReference type="Pfam" id="PF03803">
    <property type="entry name" value="Scramblase"/>
    <property type="match status" value="1"/>
</dbReference>
<dbReference type="InterPro" id="IPR036390">
    <property type="entry name" value="WH_DNA-bd_sf"/>
</dbReference>
<comment type="similarity">
    <text evidence="1 2">Belongs to the phospholipid scramblase family.</text>
</comment>
<dbReference type="Proteomes" id="UP000553632">
    <property type="component" value="Unassembled WGS sequence"/>
</dbReference>
<keyword evidence="6" id="KW-1185">Reference proteome</keyword>
<evidence type="ECO:0000313" key="5">
    <source>
        <dbReference type="EMBL" id="KAF4731404.1"/>
    </source>
</evidence>
<evidence type="ECO:0000313" key="4">
    <source>
        <dbReference type="EMBL" id="KAF4703410.1"/>
    </source>
</evidence>
<evidence type="ECO:0000313" key="6">
    <source>
        <dbReference type="Proteomes" id="UP000553632"/>
    </source>
</evidence>
<dbReference type="PANTHER" id="PTHR23248:SF9">
    <property type="entry name" value="PHOSPHOLIPID SCRAMBLASE"/>
    <property type="match status" value="1"/>
</dbReference>
<dbReference type="OMA" id="SRPLRCQ"/>
<dbReference type="PROSITE" id="PS50250">
    <property type="entry name" value="PCI"/>
    <property type="match status" value="1"/>
</dbReference>
<dbReference type="EMBL" id="JABANO010018693">
    <property type="protein sequence ID" value="KAF4731404.1"/>
    <property type="molecule type" value="Genomic_DNA"/>
</dbReference>
<feature type="domain" description="PCI" evidence="3">
    <location>
        <begin position="1"/>
        <end position="89"/>
    </location>
</feature>
<feature type="non-terminal residue" evidence="4">
    <location>
        <position position="398"/>
    </location>
</feature>
<dbReference type="Proteomes" id="UP000574390">
    <property type="component" value="Unassembled WGS sequence"/>
</dbReference>
<dbReference type="AlphaFoldDB" id="A0A7J6Q744"/>
<dbReference type="GO" id="GO:0005886">
    <property type="term" value="C:plasma membrane"/>
    <property type="evidence" value="ECO:0007669"/>
    <property type="project" value="TreeGrafter"/>
</dbReference>
<proteinExistence type="inferred from homology"/>
<gene>
    <name evidence="4" type="ORF">FOZ62_029891</name>
    <name evidence="5" type="ORF">FOZ63_031725</name>
</gene>
<dbReference type="EMBL" id="JABANM010032154">
    <property type="protein sequence ID" value="KAF4703410.1"/>
    <property type="molecule type" value="Genomic_DNA"/>
</dbReference>
<organism evidence="4 7">
    <name type="scientific">Perkinsus olseni</name>
    <name type="common">Perkinsus atlanticus</name>
    <dbReference type="NCBI Taxonomy" id="32597"/>
    <lineage>
        <taxon>Eukaryota</taxon>
        <taxon>Sar</taxon>
        <taxon>Alveolata</taxon>
        <taxon>Perkinsozoa</taxon>
        <taxon>Perkinsea</taxon>
        <taxon>Perkinsida</taxon>
        <taxon>Perkinsidae</taxon>
        <taxon>Perkinsus</taxon>
    </lineage>
</organism>